<accession>A0ABY7QCF5</accession>
<dbReference type="Proteomes" id="UP001212821">
    <property type="component" value="Chromosome"/>
</dbReference>
<keyword evidence="2" id="KW-1185">Reference proteome</keyword>
<evidence type="ECO:0000313" key="2">
    <source>
        <dbReference type="Proteomes" id="UP001212821"/>
    </source>
</evidence>
<dbReference type="EMBL" id="CP115450">
    <property type="protein sequence ID" value="WBP90370.1"/>
    <property type="molecule type" value="Genomic_DNA"/>
</dbReference>
<organism evidence="1 2">
    <name type="scientific">Kitasatospora cathayae</name>
    <dbReference type="NCBI Taxonomy" id="3004092"/>
    <lineage>
        <taxon>Bacteria</taxon>
        <taxon>Bacillati</taxon>
        <taxon>Actinomycetota</taxon>
        <taxon>Actinomycetes</taxon>
        <taxon>Kitasatosporales</taxon>
        <taxon>Streptomycetaceae</taxon>
        <taxon>Kitasatospora</taxon>
    </lineage>
</organism>
<gene>
    <name evidence="1" type="ORF">O1G21_33945</name>
</gene>
<dbReference type="RefSeq" id="WP_270149104.1">
    <property type="nucleotide sequence ID" value="NZ_CP115450.1"/>
</dbReference>
<protein>
    <submittedName>
        <fullName evidence="1">Uncharacterized protein</fullName>
    </submittedName>
</protein>
<sequence length="43" mass="4836">MYAQVLTVTVRGADRRRRRCDEHGEALDAAGRHGFEVIGPLRV</sequence>
<reference evidence="2" key="1">
    <citation type="submission" date="2022-12" db="EMBL/GenBank/DDBJ databases">
        <authorList>
            <person name="Mo P."/>
        </authorList>
    </citation>
    <scope>NUCLEOTIDE SEQUENCE [LARGE SCALE GENOMIC DNA]</scope>
    <source>
        <strain evidence="2">HUAS 3-15</strain>
    </source>
</reference>
<proteinExistence type="predicted"/>
<evidence type="ECO:0000313" key="1">
    <source>
        <dbReference type="EMBL" id="WBP90370.1"/>
    </source>
</evidence>
<name>A0ABY7QCF5_9ACTN</name>